<evidence type="ECO:0000256" key="10">
    <source>
        <dbReference type="HAMAP-Rule" id="MF_00454"/>
    </source>
</evidence>
<dbReference type="Proteomes" id="UP000280307">
    <property type="component" value="Unassembled WGS sequence"/>
</dbReference>
<evidence type="ECO:0000256" key="4">
    <source>
        <dbReference type="ARBA" id="ARBA00022989"/>
    </source>
</evidence>
<evidence type="ECO:0000256" key="8">
    <source>
        <dbReference type="ARBA" id="ARBA00035585"/>
    </source>
</evidence>
<evidence type="ECO:0000256" key="7">
    <source>
        <dbReference type="ARBA" id="ARBA00035120"/>
    </source>
</evidence>
<feature type="binding site" evidence="10">
    <location>
        <position position="73"/>
    </location>
    <ligand>
        <name>Na(+)</name>
        <dbReference type="ChEBI" id="CHEBI:29101"/>
        <note>structural</note>
    </ligand>
</feature>
<keyword evidence="10" id="KW-0406">Ion transport</keyword>
<dbReference type="Pfam" id="PF02537">
    <property type="entry name" value="CRCB"/>
    <property type="match status" value="1"/>
</dbReference>
<proteinExistence type="inferred from homology"/>
<keyword evidence="4 10" id="KW-1133">Transmembrane helix</keyword>
<keyword evidence="10" id="KW-0813">Transport</keyword>
<dbReference type="EMBL" id="RSAS01000373">
    <property type="protein sequence ID" value="RRR72815.1"/>
    <property type="molecule type" value="Genomic_DNA"/>
</dbReference>
<dbReference type="GO" id="GO:0046872">
    <property type="term" value="F:metal ion binding"/>
    <property type="evidence" value="ECO:0007669"/>
    <property type="project" value="UniProtKB-KW"/>
</dbReference>
<evidence type="ECO:0000313" key="11">
    <source>
        <dbReference type="EMBL" id="RRR72815.1"/>
    </source>
</evidence>
<dbReference type="GO" id="GO:0005886">
    <property type="term" value="C:plasma membrane"/>
    <property type="evidence" value="ECO:0007669"/>
    <property type="project" value="UniProtKB-SubCell"/>
</dbReference>
<comment type="subcellular location">
    <subcellularLocation>
        <location evidence="1 10">Cell membrane</location>
        <topology evidence="1 10">Multi-pass membrane protein</topology>
    </subcellularLocation>
</comment>
<dbReference type="AlphaFoldDB" id="A0A426U0Z5"/>
<feature type="transmembrane region" description="Helical" evidence="10">
    <location>
        <begin position="33"/>
        <end position="51"/>
    </location>
</feature>
<protein>
    <recommendedName>
        <fullName evidence="10">Fluoride-specific ion channel FluC</fullName>
    </recommendedName>
</protein>
<keyword evidence="2 10" id="KW-1003">Cell membrane</keyword>
<evidence type="ECO:0000256" key="2">
    <source>
        <dbReference type="ARBA" id="ARBA00022475"/>
    </source>
</evidence>
<feature type="transmembrane region" description="Helical" evidence="10">
    <location>
        <begin position="97"/>
        <end position="120"/>
    </location>
</feature>
<comment type="activity regulation">
    <text evidence="10">Na(+) is not transported, but it plays an essential structural role and its presence is essential for fluoride channel function.</text>
</comment>
<keyword evidence="3 10" id="KW-0812">Transmembrane</keyword>
<reference evidence="11 12" key="1">
    <citation type="submission" date="2018-12" db="EMBL/GenBank/DDBJ databases">
        <title>Genome Sequence of Candidatus Viridilinea halotolerans isolated from saline sulfide-rich spring.</title>
        <authorList>
            <person name="Grouzdev D.S."/>
            <person name="Burganskaya E.I."/>
            <person name="Krutkina M.S."/>
            <person name="Sukhacheva M.V."/>
            <person name="Gorlenko V.M."/>
        </authorList>
    </citation>
    <scope>NUCLEOTIDE SEQUENCE [LARGE SCALE GENOMIC DNA]</scope>
    <source>
        <strain evidence="11">Chok-6</strain>
    </source>
</reference>
<feature type="transmembrane region" description="Helical" evidence="10">
    <location>
        <begin position="63"/>
        <end position="85"/>
    </location>
</feature>
<organism evidence="11 12">
    <name type="scientific">Candidatus Viridilinea halotolerans</name>
    <dbReference type="NCBI Taxonomy" id="2491704"/>
    <lineage>
        <taxon>Bacteria</taxon>
        <taxon>Bacillati</taxon>
        <taxon>Chloroflexota</taxon>
        <taxon>Chloroflexia</taxon>
        <taxon>Chloroflexales</taxon>
        <taxon>Chloroflexineae</taxon>
        <taxon>Oscillochloridaceae</taxon>
        <taxon>Candidatus Viridilinea</taxon>
    </lineage>
</organism>
<dbReference type="InterPro" id="IPR003691">
    <property type="entry name" value="FluC"/>
</dbReference>
<dbReference type="GO" id="GO:0140114">
    <property type="term" value="P:cellular detoxification of fluoride"/>
    <property type="evidence" value="ECO:0007669"/>
    <property type="project" value="UniProtKB-UniRule"/>
</dbReference>
<keyword evidence="6 10" id="KW-0407">Ion channel</keyword>
<evidence type="ECO:0000256" key="9">
    <source>
        <dbReference type="ARBA" id="ARBA00049940"/>
    </source>
</evidence>
<keyword evidence="5 10" id="KW-0472">Membrane</keyword>
<evidence type="ECO:0000256" key="1">
    <source>
        <dbReference type="ARBA" id="ARBA00004651"/>
    </source>
</evidence>
<name>A0A426U0Z5_9CHLR</name>
<comment type="similarity">
    <text evidence="7 10">Belongs to the fluoride channel Fluc/FEX (TC 1.A.43) family.</text>
</comment>
<evidence type="ECO:0000256" key="6">
    <source>
        <dbReference type="ARBA" id="ARBA00023303"/>
    </source>
</evidence>
<keyword evidence="10" id="KW-0915">Sodium</keyword>
<gene>
    <name evidence="10" type="primary">fluC</name>
    <name evidence="10" type="synonym">crcB</name>
    <name evidence="11" type="ORF">EI684_09685</name>
</gene>
<accession>A0A426U0Z5</accession>
<feature type="binding site" evidence="10">
    <location>
        <position position="70"/>
    </location>
    <ligand>
        <name>Na(+)</name>
        <dbReference type="ChEBI" id="CHEBI:29101"/>
        <note>structural</note>
    </ligand>
</feature>
<evidence type="ECO:0000256" key="5">
    <source>
        <dbReference type="ARBA" id="ARBA00023136"/>
    </source>
</evidence>
<evidence type="ECO:0000256" key="3">
    <source>
        <dbReference type="ARBA" id="ARBA00022692"/>
    </source>
</evidence>
<keyword evidence="10" id="KW-0479">Metal-binding</keyword>
<dbReference type="PANTHER" id="PTHR28259">
    <property type="entry name" value="FLUORIDE EXPORT PROTEIN 1-RELATED"/>
    <property type="match status" value="1"/>
</dbReference>
<dbReference type="HAMAP" id="MF_00454">
    <property type="entry name" value="FluC"/>
    <property type="match status" value="1"/>
</dbReference>
<evidence type="ECO:0000313" key="12">
    <source>
        <dbReference type="Proteomes" id="UP000280307"/>
    </source>
</evidence>
<sequence length="124" mass="12751">MINDDLAIAAGAILGATARYTLSGIFTMPYGTLAVNILGCLLIGLFQTIFLARPHLPRAWQRFIAVGGLGGLTTFSTVSVELVQFAAAGNLSFATRYLALSLGGGIGAAIVGIALARLILGDRG</sequence>
<dbReference type="PANTHER" id="PTHR28259:SF1">
    <property type="entry name" value="FLUORIDE EXPORT PROTEIN 1-RELATED"/>
    <property type="match status" value="1"/>
</dbReference>
<comment type="catalytic activity">
    <reaction evidence="8">
        <text>fluoride(in) = fluoride(out)</text>
        <dbReference type="Rhea" id="RHEA:76159"/>
        <dbReference type="ChEBI" id="CHEBI:17051"/>
    </reaction>
    <physiologicalReaction direction="left-to-right" evidence="8">
        <dbReference type="Rhea" id="RHEA:76160"/>
    </physiologicalReaction>
</comment>
<comment type="function">
    <text evidence="9 10">Fluoride-specific ion channel. Important for reducing fluoride concentration in the cell, thus reducing its toxicity.</text>
</comment>
<comment type="caution">
    <text evidence="11">The sequence shown here is derived from an EMBL/GenBank/DDBJ whole genome shotgun (WGS) entry which is preliminary data.</text>
</comment>
<dbReference type="GO" id="GO:0062054">
    <property type="term" value="F:fluoride channel activity"/>
    <property type="evidence" value="ECO:0007669"/>
    <property type="project" value="UniProtKB-UniRule"/>
</dbReference>